<sequence>MTAALRPLASEGGVQASARRPANGSRRRAGKAHVEWVHDRLTGRDWQIIEALARLRVASGEHLERLFFSSLSSPRSRVASRSRALRRLTAWRVLVPLERRVGGAGRGSSGSAFALDSVGQKVLLARQLADGTAGRVRRPSTPSDRTLKHALAVSDLYVNLVELGRVYGFTVDEYRVEPRWPDGQGGQLGPDAYARLSLGAVVDHWWTEVDRATEDLETTLRRKLMAYLDFARRGQLGPSGVVPRVLVSCSTEARRKAVDGLVSHLPPPAGELFAVTHAERSAQFLSEVLKE</sequence>
<reference evidence="2 3" key="1">
    <citation type="submission" date="2020-03" db="EMBL/GenBank/DDBJ databases">
        <title>Whole genome shotgun sequence of Phytohabitans suffuscus NBRC 105367.</title>
        <authorList>
            <person name="Komaki H."/>
            <person name="Tamura T."/>
        </authorList>
    </citation>
    <scope>NUCLEOTIDE SEQUENCE [LARGE SCALE GENOMIC DNA]</scope>
    <source>
        <strain evidence="2 3">NBRC 105367</strain>
    </source>
</reference>
<evidence type="ECO:0000313" key="3">
    <source>
        <dbReference type="Proteomes" id="UP000503011"/>
    </source>
</evidence>
<organism evidence="2 3">
    <name type="scientific">Phytohabitans suffuscus</name>
    <dbReference type="NCBI Taxonomy" id="624315"/>
    <lineage>
        <taxon>Bacteria</taxon>
        <taxon>Bacillati</taxon>
        <taxon>Actinomycetota</taxon>
        <taxon>Actinomycetes</taxon>
        <taxon>Micromonosporales</taxon>
        <taxon>Micromonosporaceae</taxon>
    </lineage>
</organism>
<dbReference type="InterPro" id="IPR025855">
    <property type="entry name" value="Replic_Relax"/>
</dbReference>
<dbReference type="KEGG" id="psuu:Psuf_017750"/>
<keyword evidence="3" id="KW-1185">Reference proteome</keyword>
<accession>A0A6F8YED4</accession>
<name>A0A6F8YED4_9ACTN</name>
<dbReference type="EMBL" id="AP022871">
    <property type="protein sequence ID" value="BCB84462.1"/>
    <property type="molecule type" value="Genomic_DNA"/>
</dbReference>
<gene>
    <name evidence="2" type="ORF">Psuf_017750</name>
</gene>
<evidence type="ECO:0000256" key="1">
    <source>
        <dbReference type="SAM" id="MobiDB-lite"/>
    </source>
</evidence>
<evidence type="ECO:0000313" key="2">
    <source>
        <dbReference type="EMBL" id="BCB84462.1"/>
    </source>
</evidence>
<dbReference type="Proteomes" id="UP000503011">
    <property type="component" value="Chromosome"/>
</dbReference>
<proteinExistence type="predicted"/>
<reference evidence="2 3" key="2">
    <citation type="submission" date="2020-03" db="EMBL/GenBank/DDBJ databases">
        <authorList>
            <person name="Ichikawa N."/>
            <person name="Kimura A."/>
            <person name="Kitahashi Y."/>
            <person name="Uohara A."/>
        </authorList>
    </citation>
    <scope>NUCLEOTIDE SEQUENCE [LARGE SCALE GENOMIC DNA]</scope>
    <source>
        <strain evidence="2 3">NBRC 105367</strain>
    </source>
</reference>
<dbReference type="AlphaFoldDB" id="A0A6F8YED4"/>
<protein>
    <submittedName>
        <fullName evidence="2">Uncharacterized protein</fullName>
    </submittedName>
</protein>
<feature type="region of interest" description="Disordered" evidence="1">
    <location>
        <begin position="1"/>
        <end position="31"/>
    </location>
</feature>
<dbReference type="Pfam" id="PF13814">
    <property type="entry name" value="Replic_Relax"/>
    <property type="match status" value="1"/>
</dbReference>